<protein>
    <recommendedName>
        <fullName evidence="2">SAF domain-containing protein</fullName>
    </recommendedName>
</protein>
<evidence type="ECO:0000313" key="4">
    <source>
        <dbReference type="Proteomes" id="UP000321121"/>
    </source>
</evidence>
<reference evidence="3 4" key="1">
    <citation type="submission" date="2019-07" db="EMBL/GenBank/DDBJ databases">
        <title>Whole genome shotgun sequence of Halomonas halophila NBRC 102604.</title>
        <authorList>
            <person name="Hosoyama A."/>
            <person name="Uohara A."/>
            <person name="Ohji S."/>
            <person name="Ichikawa N."/>
        </authorList>
    </citation>
    <scope>NUCLEOTIDE SEQUENCE [LARGE SCALE GENOMIC DNA]</scope>
    <source>
        <strain evidence="3 4">NBRC 102604</strain>
    </source>
</reference>
<evidence type="ECO:0000259" key="2">
    <source>
        <dbReference type="SMART" id="SM00858"/>
    </source>
</evidence>
<accession>A0ABQ0U1J6</accession>
<comment type="caution">
    <text evidence="3">The sequence shown here is derived from an EMBL/GenBank/DDBJ whole genome shotgun (WGS) entry which is preliminary data.</text>
</comment>
<dbReference type="SMART" id="SM00858">
    <property type="entry name" value="SAF"/>
    <property type="match status" value="1"/>
</dbReference>
<dbReference type="InterPro" id="IPR013974">
    <property type="entry name" value="SAF"/>
</dbReference>
<dbReference type="InterPro" id="IPR031571">
    <property type="entry name" value="RcpC_dom"/>
</dbReference>
<dbReference type="InterPro" id="IPR017592">
    <property type="entry name" value="Pilus_assmbl_Flp-typ_CpaB"/>
</dbReference>
<dbReference type="NCBIfam" id="TIGR03177">
    <property type="entry name" value="pilus_cpaB"/>
    <property type="match status" value="1"/>
</dbReference>
<organism evidence="3 4">
    <name type="scientific">Halomonas halophila</name>
    <dbReference type="NCBI Taxonomy" id="29573"/>
    <lineage>
        <taxon>Bacteria</taxon>
        <taxon>Pseudomonadati</taxon>
        <taxon>Pseudomonadota</taxon>
        <taxon>Gammaproteobacteria</taxon>
        <taxon>Oceanospirillales</taxon>
        <taxon>Halomonadaceae</taxon>
        <taxon>Halomonas</taxon>
    </lineage>
</organism>
<gene>
    <name evidence="3" type="ORF">HHA04nite_08260</name>
</gene>
<feature type="region of interest" description="Disordered" evidence="1">
    <location>
        <begin position="262"/>
        <end position="319"/>
    </location>
</feature>
<feature type="compositionally biased region" description="Acidic residues" evidence="1">
    <location>
        <begin position="262"/>
        <end position="276"/>
    </location>
</feature>
<dbReference type="RefSeq" id="WP_146907964.1">
    <property type="nucleotide sequence ID" value="NZ_BJUS01000005.1"/>
</dbReference>
<name>A0ABQ0U1J6_9GAMM</name>
<proteinExistence type="predicted"/>
<keyword evidence="4" id="KW-1185">Reference proteome</keyword>
<dbReference type="EMBL" id="BJUS01000005">
    <property type="protein sequence ID" value="GEK72282.1"/>
    <property type="molecule type" value="Genomic_DNA"/>
</dbReference>
<evidence type="ECO:0000313" key="3">
    <source>
        <dbReference type="EMBL" id="GEK72282.1"/>
    </source>
</evidence>
<dbReference type="Proteomes" id="UP000321121">
    <property type="component" value="Unassembled WGS sequence"/>
</dbReference>
<evidence type="ECO:0000256" key="1">
    <source>
        <dbReference type="SAM" id="MobiDB-lite"/>
    </source>
</evidence>
<feature type="compositionally biased region" description="Low complexity" evidence="1">
    <location>
        <begin position="302"/>
        <end position="319"/>
    </location>
</feature>
<dbReference type="Pfam" id="PF16976">
    <property type="entry name" value="RcpC"/>
    <property type="match status" value="1"/>
</dbReference>
<feature type="domain" description="SAF" evidence="2">
    <location>
        <begin position="51"/>
        <end position="117"/>
    </location>
</feature>
<dbReference type="CDD" id="cd11614">
    <property type="entry name" value="SAF_CpaB_FlgA_like"/>
    <property type="match status" value="1"/>
</dbReference>
<dbReference type="Pfam" id="PF08666">
    <property type="entry name" value="SAF"/>
    <property type="match status" value="1"/>
</dbReference>
<sequence>MSPNLLKAIAALLVAVAIGLAFAGWRMANEVPETVVTAPAVTPAAPEPTGHEVLAAARPLAVGTRLAAPGEGQAPLLRTIDYPEPLDESFGALSEVEGRVLTRPLAQGDVLRPSHFAAGGLLAEAVPAGKRGIAVSVDEVIGGGGFVAPGDRVDVFFYAQDSGGERTRLARRVLRDIQVLSFGSALRGQPLPEGGEGGPQRSGRTAVLALDEAQAPRLLLAEETGRLRLAVIGAEERRAALEPTLPEGGDGWLMPASLEAANDDDAEPDDLGEPVDFDSLMGRDGEASPTPAARPERRNGGRRVVQQVGGEVRSVSVGG</sequence>